<dbReference type="RefSeq" id="YP_008003632.1">
    <property type="nucleotide sequence ID" value="NC_021246.1"/>
</dbReference>
<accession>A0A916KQ88</accession>
<reference evidence="1 2" key="1">
    <citation type="journal article" date="2013" name="J. Virol.">
        <title>New Insights into the Evolution of Entomopoxvirinae from the Complete Genome Sequences of Four Entomopoxviruses Infecting Adoxophyes honmai, Choristoneura biennis, Choristoneura rosaceana, and Mythimna separata.</title>
        <authorList>
            <person name="Theze J."/>
            <person name="Takatsuka J."/>
            <person name="Li Z."/>
            <person name="Gallais J."/>
            <person name="Doucet D."/>
            <person name="Arif B."/>
            <person name="Nakai M."/>
            <person name="Herniou E.A."/>
        </authorList>
    </citation>
    <scope>NUCLEOTIDE SEQUENCE [LARGE SCALE GENOMIC DNA]</scope>
</reference>
<dbReference type="KEGG" id="vg:15613737"/>
<dbReference type="GeneID" id="15613737"/>
<dbReference type="InterPro" id="IPR043096">
    <property type="entry name" value="Poxvirus_mRNA-cap_ssu_sf"/>
</dbReference>
<dbReference type="Gene3D" id="3.40.50.11680">
    <property type="entry name" value="Poxvirus mRNA capping enzyme, small subunit"/>
    <property type="match status" value="1"/>
</dbReference>
<organism evidence="1 2">
    <name type="scientific">Mythimna separata entomopoxvirus 'L'</name>
    <dbReference type="NCBI Taxonomy" id="1293572"/>
    <lineage>
        <taxon>Viruses</taxon>
        <taxon>Varidnaviria</taxon>
        <taxon>Bamfordvirae</taxon>
        <taxon>Nucleocytoviricota</taxon>
        <taxon>Pokkesviricetes</taxon>
        <taxon>Chitovirales</taxon>
        <taxon>Poxviridae</taxon>
        <taxon>Entomopoxvirinae</taxon>
        <taxon>Betaentomopoxvirus</taxon>
        <taxon>Betaentomopoxvirus mseparata</taxon>
        <taxon>Mythimna separata entomopoxvirus</taxon>
    </lineage>
</organism>
<protein>
    <submittedName>
        <fullName evidence="1">mRNA capping enzyme small subunit</fullName>
    </submittedName>
</protein>
<evidence type="ECO:0000313" key="2">
    <source>
        <dbReference type="Proteomes" id="UP000792671"/>
    </source>
</evidence>
<keyword evidence="2" id="KW-1185">Reference proteome</keyword>
<sequence>MLDITKDLISSGISIKVPNVNIIQNIKPNYNNDSSPKAYFSIIYHSLAIVIEIQDTYKLNDNIEYFSKYDDLQKKNKTDYDFSYNNLFKTEFKLEKSGSSMKNWTNIYNTTDVTLDILSPLYKKYDKVSIRLPCVISTSVIHFVYILSYIYNSVTLVKEDLWLNDSFIVICEDLRKNNYNDVKNQIKTIVFNEKTRQYKIDGLFKNFMIDDSFRYIIGEFINDIASIVCDLWLTVQSNIQKSSSDRKKIIWDEYDNVLNIFIKKN</sequence>
<dbReference type="Proteomes" id="UP000792671">
    <property type="component" value="Genome"/>
</dbReference>
<name>A0A916KQ88_9POXV</name>
<dbReference type="EMBL" id="HF679134">
    <property type="protein sequence ID" value="CCU56313.1"/>
    <property type="molecule type" value="Genomic_DNA"/>
</dbReference>
<dbReference type="OrthoDB" id="8331at10239"/>
<gene>
    <name evidence="1" type="ORF">MYSEV_115</name>
</gene>
<evidence type="ECO:0000313" key="1">
    <source>
        <dbReference type="EMBL" id="CCU56313.1"/>
    </source>
</evidence>
<proteinExistence type="predicted"/>